<proteinExistence type="predicted"/>
<evidence type="ECO:0000313" key="1">
    <source>
        <dbReference type="EMBL" id="MBA0729126.1"/>
    </source>
</evidence>
<name>A0A7J9AYH2_9ROSI</name>
<dbReference type="AlphaFoldDB" id="A0A7J9AYH2"/>
<dbReference type="Proteomes" id="UP000593574">
    <property type="component" value="Unassembled WGS sequence"/>
</dbReference>
<comment type="caution">
    <text evidence="1">The sequence shown here is derived from an EMBL/GenBank/DDBJ whole genome shotgun (WGS) entry which is preliminary data.</text>
</comment>
<protein>
    <submittedName>
        <fullName evidence="1">Uncharacterized protein</fullName>
    </submittedName>
</protein>
<evidence type="ECO:0000313" key="2">
    <source>
        <dbReference type="Proteomes" id="UP000593574"/>
    </source>
</evidence>
<feature type="non-terminal residue" evidence="1">
    <location>
        <position position="1"/>
    </location>
</feature>
<gene>
    <name evidence="1" type="ORF">Golax_023341</name>
</gene>
<dbReference type="EMBL" id="JABEZV010423388">
    <property type="protein sequence ID" value="MBA0729126.1"/>
    <property type="molecule type" value="Genomic_DNA"/>
</dbReference>
<reference evidence="1 2" key="1">
    <citation type="journal article" date="2019" name="Genome Biol. Evol.">
        <title>Insights into the evolution of the New World diploid cottons (Gossypium, subgenus Houzingenia) based on genome sequencing.</title>
        <authorList>
            <person name="Grover C.E."/>
            <person name="Arick M.A. 2nd"/>
            <person name="Thrash A."/>
            <person name="Conover J.L."/>
            <person name="Sanders W.S."/>
            <person name="Peterson D.G."/>
            <person name="Frelichowski J.E."/>
            <person name="Scheffler J.A."/>
            <person name="Scheffler B.E."/>
            <person name="Wendel J.F."/>
        </authorList>
    </citation>
    <scope>NUCLEOTIDE SEQUENCE [LARGE SCALE GENOMIC DNA]</scope>
    <source>
        <strain evidence="1">4</strain>
        <tissue evidence="1">Leaf</tissue>
    </source>
</reference>
<keyword evidence="2" id="KW-1185">Reference proteome</keyword>
<organism evidence="1 2">
    <name type="scientific">Gossypium laxum</name>
    <dbReference type="NCBI Taxonomy" id="34288"/>
    <lineage>
        <taxon>Eukaryota</taxon>
        <taxon>Viridiplantae</taxon>
        <taxon>Streptophyta</taxon>
        <taxon>Embryophyta</taxon>
        <taxon>Tracheophyta</taxon>
        <taxon>Spermatophyta</taxon>
        <taxon>Magnoliopsida</taxon>
        <taxon>eudicotyledons</taxon>
        <taxon>Gunneridae</taxon>
        <taxon>Pentapetalae</taxon>
        <taxon>rosids</taxon>
        <taxon>malvids</taxon>
        <taxon>Malvales</taxon>
        <taxon>Malvaceae</taxon>
        <taxon>Malvoideae</taxon>
        <taxon>Gossypium</taxon>
    </lineage>
</organism>
<sequence length="56" mass="6501">METLKRKDEIYLIGRVPVFGEKASIEIRKRPIEEMADDLTRRERIVFLIGQNGGVI</sequence>
<accession>A0A7J9AYH2</accession>